<dbReference type="PRINTS" id="PR01369">
    <property type="entry name" value="INTIMIN"/>
</dbReference>
<organism evidence="4 5">
    <name type="scientific">Frischella japonica</name>
    <dbReference type="NCBI Taxonomy" id="2741544"/>
    <lineage>
        <taxon>Bacteria</taxon>
        <taxon>Pseudomonadati</taxon>
        <taxon>Pseudomonadota</taxon>
        <taxon>Gammaproteobacteria</taxon>
        <taxon>Orbales</taxon>
        <taxon>Orbaceae</taxon>
        <taxon>Frischella</taxon>
    </lineage>
</organism>
<accession>A0ABR7QZF1</accession>
<dbReference type="Pfam" id="PF11924">
    <property type="entry name" value="IAT_beta"/>
    <property type="match status" value="1"/>
</dbReference>
<dbReference type="InterPro" id="IPR003535">
    <property type="entry name" value="Intimin/invasin_bac"/>
</dbReference>
<dbReference type="InterPro" id="IPR038177">
    <property type="entry name" value="IAT_beta_sf"/>
</dbReference>
<comment type="caution">
    <text evidence="4">The sequence shown here is derived from an EMBL/GenBank/DDBJ whole genome shotgun (WGS) entry which is preliminary data.</text>
</comment>
<keyword evidence="2" id="KW-0732">Signal</keyword>
<evidence type="ECO:0000259" key="3">
    <source>
        <dbReference type="Pfam" id="PF11924"/>
    </source>
</evidence>
<proteinExistence type="inferred from homology"/>
<evidence type="ECO:0000256" key="2">
    <source>
        <dbReference type="SAM" id="SignalP"/>
    </source>
</evidence>
<dbReference type="Gene3D" id="2.40.160.160">
    <property type="entry name" value="Inverse autotransporter, beta-domain"/>
    <property type="match status" value="1"/>
</dbReference>
<dbReference type="InterPro" id="IPR051715">
    <property type="entry name" value="Intimin-Invasin_domain"/>
</dbReference>
<dbReference type="RefSeq" id="WP_187756036.1">
    <property type="nucleotide sequence ID" value="NZ_JABURY010000019.1"/>
</dbReference>
<evidence type="ECO:0000313" key="5">
    <source>
        <dbReference type="Proteomes" id="UP000651208"/>
    </source>
</evidence>
<feature type="signal peptide" evidence="2">
    <location>
        <begin position="1"/>
        <end position="26"/>
    </location>
</feature>
<sequence>MIKKYFNLTTVATFVIVTLSYNAAYAKISANSTITNNYTNSSEKTEDAVRIFINDQQRSLYQIALLSSISIMELRELNKGEYDNVDVVKEGQSIILPANSPLLPPLIAESKIESENKYNLPSLGSSETVDNKKASDNEVIETHLANALQFLGQQDWENMSSSRIKDELHTNAKDYAESYIRSQVHSQVIDPIQTAAQDFLGLFGTAQLSFDVSDQARLNNVNVKLFSPWYDSDRTLIFSQLTYQEYEKDRRIANFGIGQRWDVADKSWLLGYNVFFDHDFKRNHNRLGLGLEAWSDYMKFAANYYMPLSDWKHSKDFDDYLERAARGFDIRFQGYLPSYPHFGASLMFEQYYGKKVALFGKDNLQKDPYALTVGIDYTPVPLFTIKGEHKQGKDAKKQAKVEMTMNYRIGVPLKDQLDPDMVQVARSLKGSRYDLVDRNNFIVLEYKEKKFSVDLAALGEFEEGISIPLSIAVHNAKDGITISPTSWNTVSGILDFNALFNDGGDICYERRVNNSPCQAGNSAKVITVKDVEHWSILVPSYINQQGIRNPAPSTTKTAGRYEIDVKVTDGKGKIAQSNTTWLSIKPSITRREIKLRNISTVVGTGEPVGSSLQTAARNDGVDSVLLEVTLFDNKVGSSFNDPTILSDYPNSYNIDKINQYWSAVTATDNRSINFIDGSATGAQCPSDQDCLLVKSINPVAGTPDKYLLEIATTAALNQVNITTKVAPYGSATLPIYFVDSNNSANWLAVYNKDTGEMVASGRLSYNTSSIIVTPDSTHPFVVDSTYEAKAYNIDPSQNGAITIRANFVWSLVGDNNAACSRSNNTQLNDYIGNPNGPWFNVSLSDTYTIKGLVNGKISLASDGSTGLAVAGKTWGAAHPPVSPAACAGDQGFQLQVTTY</sequence>
<feature type="chain" id="PRO_5045440969" evidence="2">
    <location>
        <begin position="27"/>
        <end position="899"/>
    </location>
</feature>
<keyword evidence="5" id="KW-1185">Reference proteome</keyword>
<gene>
    <name evidence="4" type="ORF">FcAc13_09785</name>
</gene>
<evidence type="ECO:0000256" key="1">
    <source>
        <dbReference type="ARBA" id="ARBA00010116"/>
    </source>
</evidence>
<dbReference type="InterPro" id="IPR024519">
    <property type="entry name" value="IAT_beta"/>
</dbReference>
<evidence type="ECO:0000313" key="4">
    <source>
        <dbReference type="EMBL" id="MBC9131592.1"/>
    </source>
</evidence>
<dbReference type="EMBL" id="JABURY010000019">
    <property type="protein sequence ID" value="MBC9131592.1"/>
    <property type="molecule type" value="Genomic_DNA"/>
</dbReference>
<dbReference type="Proteomes" id="UP000651208">
    <property type="component" value="Unassembled WGS sequence"/>
</dbReference>
<feature type="domain" description="Inverse autotransporter beta-domain" evidence="3">
    <location>
        <begin position="169"/>
        <end position="440"/>
    </location>
</feature>
<protein>
    <submittedName>
        <fullName evidence="4">Inverse autotransporter beta domain-containing protein</fullName>
    </submittedName>
</protein>
<name>A0ABR7QZF1_9GAMM</name>
<dbReference type="PANTHER" id="PTHR39576">
    <property type="entry name" value="ATTACHING AND EFFACING PROTEIN HOMOLOG-RELATED-RELATED"/>
    <property type="match status" value="1"/>
</dbReference>
<reference evidence="4 5" key="1">
    <citation type="submission" date="2020-06" db="EMBL/GenBank/DDBJ databases">
        <title>Frischella cerana isolated from Apis cerana gut homogenate.</title>
        <authorList>
            <person name="Wolter L.A."/>
            <person name="Suenami S."/>
            <person name="Miyazaki R."/>
        </authorList>
    </citation>
    <scope>NUCLEOTIDE SEQUENCE [LARGE SCALE GENOMIC DNA]</scope>
    <source>
        <strain evidence="4 5">Ac13</strain>
    </source>
</reference>
<dbReference type="PANTHER" id="PTHR39576:SF2">
    <property type="entry name" value="ATTACHING AND EFFACING PROTEIN HOMOLOG-RELATED"/>
    <property type="match status" value="1"/>
</dbReference>
<comment type="similarity">
    <text evidence="1">Belongs to the intimin/invasin family.</text>
</comment>